<evidence type="ECO:0000256" key="1">
    <source>
        <dbReference type="ARBA" id="ARBA00022481"/>
    </source>
</evidence>
<dbReference type="PROSITE" id="PS50111">
    <property type="entry name" value="CHEMOTAXIS_TRANSDUC_2"/>
    <property type="match status" value="1"/>
</dbReference>
<keyword evidence="4" id="KW-0472">Membrane</keyword>
<evidence type="ECO:0000259" key="5">
    <source>
        <dbReference type="PROSITE" id="PS50111"/>
    </source>
</evidence>
<dbReference type="InterPro" id="IPR003660">
    <property type="entry name" value="HAMP_dom"/>
</dbReference>
<dbReference type="Pfam" id="PF18947">
    <property type="entry name" value="HAMP_2"/>
    <property type="match status" value="1"/>
</dbReference>
<feature type="domain" description="Methyl-accepting transducer" evidence="5">
    <location>
        <begin position="492"/>
        <end position="721"/>
    </location>
</feature>
<dbReference type="Pfam" id="PF12729">
    <property type="entry name" value="4HB_MCP_1"/>
    <property type="match status" value="1"/>
</dbReference>
<evidence type="ECO:0000313" key="8">
    <source>
        <dbReference type="Proteomes" id="UP001595892"/>
    </source>
</evidence>
<dbReference type="EMBL" id="JBHSGG010000007">
    <property type="protein sequence ID" value="MFC4727298.1"/>
    <property type="molecule type" value="Genomic_DNA"/>
</dbReference>
<dbReference type="SUPFAM" id="SSF55785">
    <property type="entry name" value="PYP-like sensor domain (PAS domain)"/>
    <property type="match status" value="1"/>
</dbReference>
<dbReference type="PROSITE" id="PS50885">
    <property type="entry name" value="HAMP"/>
    <property type="match status" value="2"/>
</dbReference>
<dbReference type="Gene3D" id="6.10.340.10">
    <property type="match status" value="1"/>
</dbReference>
<comment type="caution">
    <text evidence="7">The sequence shown here is derived from an EMBL/GenBank/DDBJ whole genome shotgun (WGS) entry which is preliminary data.</text>
</comment>
<protein>
    <submittedName>
        <fullName evidence="7">Methyl-accepting chemotaxis protein</fullName>
    </submittedName>
</protein>
<dbReference type="Gene3D" id="3.30.450.20">
    <property type="entry name" value="PAS domain"/>
    <property type="match status" value="1"/>
</dbReference>
<dbReference type="InterPro" id="IPR051310">
    <property type="entry name" value="MCP_chemotaxis"/>
</dbReference>
<evidence type="ECO:0000256" key="4">
    <source>
        <dbReference type="SAM" id="Phobius"/>
    </source>
</evidence>
<dbReference type="InterPro" id="IPR035965">
    <property type="entry name" value="PAS-like_dom_sf"/>
</dbReference>
<dbReference type="RefSeq" id="WP_377003320.1">
    <property type="nucleotide sequence ID" value="NZ_JBHSGG010000007.1"/>
</dbReference>
<organism evidence="7 8">
    <name type="scientific">Coralloluteibacterium thermophilum</name>
    <dbReference type="NCBI Taxonomy" id="2707049"/>
    <lineage>
        <taxon>Bacteria</taxon>
        <taxon>Pseudomonadati</taxon>
        <taxon>Pseudomonadota</taxon>
        <taxon>Gammaproteobacteria</taxon>
        <taxon>Lysobacterales</taxon>
        <taxon>Lysobacteraceae</taxon>
        <taxon>Coralloluteibacterium</taxon>
    </lineage>
</organism>
<dbReference type="CDD" id="cd06225">
    <property type="entry name" value="HAMP"/>
    <property type="match status" value="1"/>
</dbReference>
<keyword evidence="1" id="KW-0488">Methylation</keyword>
<feature type="domain" description="HAMP" evidence="6">
    <location>
        <begin position="441"/>
        <end position="487"/>
    </location>
</feature>
<keyword evidence="4" id="KW-0812">Transmembrane</keyword>
<dbReference type="Proteomes" id="UP001595892">
    <property type="component" value="Unassembled WGS sequence"/>
</dbReference>
<name>A0ABV9NJS3_9GAMM</name>
<proteinExistence type="inferred from homology"/>
<dbReference type="PANTHER" id="PTHR43531:SF14">
    <property type="entry name" value="METHYL-ACCEPTING CHEMOTAXIS PROTEIN I-RELATED"/>
    <property type="match status" value="1"/>
</dbReference>
<comment type="similarity">
    <text evidence="2">Belongs to the methyl-accepting chemotaxis (MCP) protein family.</text>
</comment>
<dbReference type="InterPro" id="IPR004089">
    <property type="entry name" value="MCPsignal_dom"/>
</dbReference>
<reference evidence="8" key="1">
    <citation type="journal article" date="2019" name="Int. J. Syst. Evol. Microbiol.">
        <title>The Global Catalogue of Microorganisms (GCM) 10K type strain sequencing project: providing services to taxonomists for standard genome sequencing and annotation.</title>
        <authorList>
            <consortium name="The Broad Institute Genomics Platform"/>
            <consortium name="The Broad Institute Genome Sequencing Center for Infectious Disease"/>
            <person name="Wu L."/>
            <person name="Ma J."/>
        </authorList>
    </citation>
    <scope>NUCLEOTIDE SEQUENCE [LARGE SCALE GENOMIC DNA]</scope>
    <source>
        <strain evidence="8">CGMCC 1.13574</strain>
    </source>
</reference>
<dbReference type="PANTHER" id="PTHR43531">
    <property type="entry name" value="PROTEIN ICFG"/>
    <property type="match status" value="1"/>
</dbReference>
<dbReference type="Pfam" id="PF00015">
    <property type="entry name" value="MCPsignal"/>
    <property type="match status" value="1"/>
</dbReference>
<feature type="domain" description="HAMP" evidence="6">
    <location>
        <begin position="213"/>
        <end position="265"/>
    </location>
</feature>
<evidence type="ECO:0000313" key="7">
    <source>
        <dbReference type="EMBL" id="MFC4727298.1"/>
    </source>
</evidence>
<dbReference type="Pfam" id="PF00672">
    <property type="entry name" value="HAMP"/>
    <property type="match status" value="1"/>
</dbReference>
<sequence>MHWFNSLKLAPKLMLAFGIVLALMLVQGIVAFSGMSSLNGATRSVVDETLPSVRAGGELRALLGEYRNTSYRGLMRASETVRRESRTQADALHAQIEEQAQHFLQIASDDEERGRIEAFVADWVAARESYLSVNEMIDYELEDDAIDTFLGETRGLHERATASLAAIIAAEDEKAVAAGAGARRAYATSLTMTVIFLLAGIAAGLGIAWFFAAMLSRNLRGAVAVANDVATGKLDGHIDTSGSDEVGDLLRAMQRMQHDLRERIESDQRMAAENLRIRNALDNSGTSVMIADPQRRIIYSNGATQRLLATYEDEIRKDLPDFDVSAVVGSSIDTFHADPEGTAVYLEALEGVHNGQIRLGGAWFGQSISPVMGEDGERLGFVVEWRDRTVEVRVEEEVARIVEAAAAGDLSQRIATGDKQGFFRQLAERLNVLLDANADSLGQASELLNALARGDLTQRMTGEFQGVFGRIRDDINATADQLADIVARIKESSEAITVAAGEIASGNTDLSARTEQQAASLEETASSMEELTSTVRQNAESARQANQLVMGAADVASRGGQVVGEVVTTMQGIEQASKKIADIIGVIDGIAFQTNILALNAAVEAARAGEQGRGFAVVASEVRSLAQRSADAAKEIKGLIGASVDKVATGSELVGRAGATMSEIVASVKRVADIMGEITAASAEQASGIEQVSRTVSQLDETTQQNAALVEEASAAAHALDAQATALAEAVAIFRTGTQGGAVDSLLVKARGELAETD</sequence>
<dbReference type="Gene3D" id="1.10.287.950">
    <property type="entry name" value="Methyl-accepting chemotaxis protein"/>
    <property type="match status" value="1"/>
</dbReference>
<keyword evidence="3" id="KW-0807">Transducer</keyword>
<evidence type="ECO:0000259" key="6">
    <source>
        <dbReference type="PROSITE" id="PS50885"/>
    </source>
</evidence>
<keyword evidence="4" id="KW-1133">Transmembrane helix</keyword>
<dbReference type="SMART" id="SM00304">
    <property type="entry name" value="HAMP"/>
    <property type="match status" value="2"/>
</dbReference>
<accession>A0ABV9NJS3</accession>
<dbReference type="SUPFAM" id="SSF58104">
    <property type="entry name" value="Methyl-accepting chemotaxis protein (MCP) signaling domain"/>
    <property type="match status" value="1"/>
</dbReference>
<keyword evidence="8" id="KW-1185">Reference proteome</keyword>
<dbReference type="SUPFAM" id="SSF158472">
    <property type="entry name" value="HAMP domain-like"/>
    <property type="match status" value="1"/>
</dbReference>
<dbReference type="SMART" id="SM00283">
    <property type="entry name" value="MA"/>
    <property type="match status" value="1"/>
</dbReference>
<feature type="transmembrane region" description="Helical" evidence="4">
    <location>
        <begin position="190"/>
        <end position="212"/>
    </location>
</feature>
<evidence type="ECO:0000256" key="3">
    <source>
        <dbReference type="PROSITE-ProRule" id="PRU00284"/>
    </source>
</evidence>
<dbReference type="InterPro" id="IPR024478">
    <property type="entry name" value="HlyB_4HB_MCP"/>
</dbReference>
<gene>
    <name evidence="7" type="ORF">ACFO3Q_03830</name>
</gene>
<evidence type="ECO:0000256" key="2">
    <source>
        <dbReference type="ARBA" id="ARBA00029447"/>
    </source>
</evidence>
<dbReference type="CDD" id="cd11386">
    <property type="entry name" value="MCP_signal"/>
    <property type="match status" value="1"/>
</dbReference>